<gene>
    <name evidence="2" type="ORF">RDWZM_007970</name>
</gene>
<dbReference type="PROSITE" id="PS50200">
    <property type="entry name" value="RA"/>
    <property type="match status" value="2"/>
</dbReference>
<feature type="domain" description="Ras-associating" evidence="1">
    <location>
        <begin position="159"/>
        <end position="250"/>
    </location>
</feature>
<dbReference type="Proteomes" id="UP001142055">
    <property type="component" value="Chromosome 3"/>
</dbReference>
<comment type="caution">
    <text evidence="2">The sequence shown here is derived from an EMBL/GenBank/DDBJ whole genome shotgun (WGS) entry which is preliminary data.</text>
</comment>
<evidence type="ECO:0000313" key="2">
    <source>
        <dbReference type="EMBL" id="KAJ6216813.1"/>
    </source>
</evidence>
<dbReference type="CDD" id="cd17043">
    <property type="entry name" value="RA"/>
    <property type="match status" value="1"/>
</dbReference>
<protein>
    <recommendedName>
        <fullName evidence="1">Ras-associating domain-containing protein</fullName>
    </recommendedName>
</protein>
<keyword evidence="3" id="KW-1185">Reference proteome</keyword>
<proteinExistence type="predicted"/>
<dbReference type="EMBL" id="JAPWDV010000003">
    <property type="protein sequence ID" value="KAJ6216813.1"/>
    <property type="molecule type" value="Genomic_DNA"/>
</dbReference>
<dbReference type="GO" id="GO:0045742">
    <property type="term" value="P:positive regulation of epidermal growth factor receptor signaling pathway"/>
    <property type="evidence" value="ECO:0007669"/>
    <property type="project" value="TreeGrafter"/>
</dbReference>
<evidence type="ECO:0000259" key="1">
    <source>
        <dbReference type="PROSITE" id="PS50200"/>
    </source>
</evidence>
<feature type="domain" description="Ras-associating" evidence="1">
    <location>
        <begin position="63"/>
        <end position="114"/>
    </location>
</feature>
<name>A0A9Q0LYG3_BLOTA</name>
<dbReference type="GO" id="GO:0007165">
    <property type="term" value="P:signal transduction"/>
    <property type="evidence" value="ECO:0007669"/>
    <property type="project" value="InterPro"/>
</dbReference>
<dbReference type="PANTHER" id="PTHR21298">
    <property type="entry name" value="GH01721P"/>
    <property type="match status" value="1"/>
</dbReference>
<dbReference type="Pfam" id="PF00788">
    <property type="entry name" value="RA"/>
    <property type="match status" value="2"/>
</dbReference>
<dbReference type="OMA" id="CQATANE"/>
<dbReference type="AlphaFoldDB" id="A0A9Q0LYG3"/>
<sequence>MLKYVSGNNLKLSKYDSIGRVDTISLNSSISSNDSSIADCSSDAAISPSRSSSSSSIHYVESPKVVVKIFTRVLCTDVEYKTLSIYNHTTCKWIVKTILDKFRLKHRDPKLFYLTLEAWIKQTGIPIRSVMSLEDDACPALLQSCYTQKDLKFTLMMRRGSIVKVYDTCFQHGPLYQSLLISDRTSVYELIQLLLNCCDSNENPRKFALYEICPSRKSERLLNGCELPVSIQSDWPNPDFCMFQLRYGSPELPTLTNKMITPNWRTMISNPNMETTASNKSNVTMSPFSSSVYNFKKNFKNELTFNLSMMNSAHPSRSEVVNSASTTTTVTTATSVVVSNQSNTSSKSDKLLYI</sequence>
<accession>A0A9Q0LYG3</accession>
<dbReference type="PANTHER" id="PTHR21298:SF2">
    <property type="entry name" value="GH01721P"/>
    <property type="match status" value="1"/>
</dbReference>
<reference evidence="2" key="1">
    <citation type="submission" date="2022-12" db="EMBL/GenBank/DDBJ databases">
        <title>Genome assemblies of Blomia tropicalis.</title>
        <authorList>
            <person name="Cui Y."/>
        </authorList>
    </citation>
    <scope>NUCLEOTIDE SEQUENCE</scope>
    <source>
        <tissue evidence="2">Adult mites</tissue>
    </source>
</reference>
<dbReference type="SUPFAM" id="SSF54236">
    <property type="entry name" value="Ubiquitin-like"/>
    <property type="match status" value="2"/>
</dbReference>
<dbReference type="SMART" id="SM00314">
    <property type="entry name" value="RA"/>
    <property type="match status" value="2"/>
</dbReference>
<dbReference type="GO" id="GO:0045743">
    <property type="term" value="P:positive regulation of fibroblast growth factor receptor signaling pathway"/>
    <property type="evidence" value="ECO:0007669"/>
    <property type="project" value="TreeGrafter"/>
</dbReference>
<organism evidence="2 3">
    <name type="scientific">Blomia tropicalis</name>
    <name type="common">Mite</name>
    <dbReference type="NCBI Taxonomy" id="40697"/>
    <lineage>
        <taxon>Eukaryota</taxon>
        <taxon>Metazoa</taxon>
        <taxon>Ecdysozoa</taxon>
        <taxon>Arthropoda</taxon>
        <taxon>Chelicerata</taxon>
        <taxon>Arachnida</taxon>
        <taxon>Acari</taxon>
        <taxon>Acariformes</taxon>
        <taxon>Sarcoptiformes</taxon>
        <taxon>Astigmata</taxon>
        <taxon>Glycyphagoidea</taxon>
        <taxon>Echimyopodidae</taxon>
        <taxon>Blomia</taxon>
    </lineage>
</organism>
<dbReference type="InterPro" id="IPR029071">
    <property type="entry name" value="Ubiquitin-like_domsf"/>
</dbReference>
<evidence type="ECO:0000313" key="3">
    <source>
        <dbReference type="Proteomes" id="UP001142055"/>
    </source>
</evidence>
<dbReference type="InterPro" id="IPR000159">
    <property type="entry name" value="RA_dom"/>
</dbReference>
<dbReference type="Gene3D" id="3.10.20.90">
    <property type="entry name" value="Phosphatidylinositol 3-kinase Catalytic Subunit, Chain A, domain 1"/>
    <property type="match status" value="2"/>
</dbReference>